<dbReference type="InterPro" id="IPR050356">
    <property type="entry name" value="SulA_CellDiv_inhibitor"/>
</dbReference>
<proteinExistence type="inferred from homology"/>
<protein>
    <recommendedName>
        <fullName evidence="4">UmuC domain-containing protein</fullName>
    </recommendedName>
</protein>
<gene>
    <name evidence="5" type="ORF">HMPREF9238_00301</name>
</gene>
<reference evidence="5 6" key="1">
    <citation type="submission" date="2013-05" db="EMBL/GenBank/DDBJ databases">
        <title>The Genome Sequence of Actinomyces europaeus ACS-120-V-COL10B.</title>
        <authorList>
            <consortium name="The Broad Institute Genomics Platform"/>
            <person name="Earl A."/>
            <person name="Ward D."/>
            <person name="Feldgarden M."/>
            <person name="Gevers D."/>
            <person name="Saerens B."/>
            <person name="Vaneechoutte M."/>
            <person name="Walker B."/>
            <person name="Young S."/>
            <person name="Zeng Q."/>
            <person name="Gargeya S."/>
            <person name="Fitzgerald M."/>
            <person name="Haas B."/>
            <person name="Abouelleil A."/>
            <person name="Allen A.W."/>
            <person name="Alvarado L."/>
            <person name="Arachchi H.M."/>
            <person name="Berlin A.M."/>
            <person name="Chapman S.B."/>
            <person name="Gainer-Dewar J."/>
            <person name="Goldberg J."/>
            <person name="Griggs A."/>
            <person name="Gujja S."/>
            <person name="Hansen M."/>
            <person name="Howarth C."/>
            <person name="Imamovic A."/>
            <person name="Ireland A."/>
            <person name="Larimer J."/>
            <person name="McCowan C."/>
            <person name="Murphy C."/>
            <person name="Pearson M."/>
            <person name="Poon T.W."/>
            <person name="Priest M."/>
            <person name="Roberts A."/>
            <person name="Saif S."/>
            <person name="Shea T."/>
            <person name="Sisk P."/>
            <person name="Sykes S."/>
            <person name="Wortman J."/>
            <person name="Nusbaum C."/>
            <person name="Birren B."/>
        </authorList>
    </citation>
    <scope>NUCLEOTIDE SEQUENCE [LARGE SCALE GENOMIC DNA]</scope>
    <source>
        <strain evidence="5 6">ACS-120-V-Col10b</strain>
    </source>
</reference>
<accession>A0A9W5RDY7</accession>
<dbReference type="PANTHER" id="PTHR35369:SF2">
    <property type="entry name" value="BLR3025 PROTEIN"/>
    <property type="match status" value="1"/>
</dbReference>
<dbReference type="Gene3D" id="3.40.1170.60">
    <property type="match status" value="1"/>
</dbReference>
<dbReference type="EMBL" id="AGWN01000001">
    <property type="protein sequence ID" value="EPD30555.1"/>
    <property type="molecule type" value="Genomic_DNA"/>
</dbReference>
<name>A0A9W5RDY7_9ACTO</name>
<evidence type="ECO:0000259" key="4">
    <source>
        <dbReference type="Pfam" id="PF00817"/>
    </source>
</evidence>
<dbReference type="SUPFAM" id="SSF56672">
    <property type="entry name" value="DNA/RNA polymerases"/>
    <property type="match status" value="1"/>
</dbReference>
<dbReference type="Pfam" id="PF00817">
    <property type="entry name" value="IMS"/>
    <property type="match status" value="1"/>
</dbReference>
<sequence>MTRLAVVFFPDWETSALAIDCPPGAPAALVSAAGRITHVTREARAVGVAVGMRRALAEHLCDGLLVMPNDPGRSLRAFNVVLDSLDEVSATVCMIKPGIAWVPASAARTFGGEEALCERVIDVVAAQTGSECYVGIGEGLLQAWVGALHGVIDPSESRVNDLSLRHLKPLMSQKESDLDQVLDSLAALGVRTVGDLQTLGAGHVLARFGEVGQSLHKLIWQAGPICKVERTADEFIEQTVVFPAPVPDLGVALGYLLEQSRSLVEKLIAKQVATNEIDITATIFGATGRAERLRRWAIIDFPAPRDLVDRTRWQVQSWVDEIARSGVSLEGEYSQERFGVEKIVLTARNLVPIDHLAKRLWSDRSEEDVRASTVAFRLQALVGLDGVLQPRVRPGFDPLSRAVQAEWGAAPEIAAWEGWSVPRKWQDHASFQNAWVGGLQEESPATVLENPLSVSLFDEGGSMVSLRPDGTLNATPRSMVVNAVEVAELNVGLCAAEEVSLSDVRGPWPILGRWWDAEDETAAPRAWLVALPQGLPQVLIKWFSGEWMLAALWY</sequence>
<organism evidence="5 6">
    <name type="scientific">Gleimia europaea ACS-120-V-Col10b</name>
    <dbReference type="NCBI Taxonomy" id="883069"/>
    <lineage>
        <taxon>Bacteria</taxon>
        <taxon>Bacillati</taxon>
        <taxon>Actinomycetota</taxon>
        <taxon>Actinomycetes</taxon>
        <taxon>Actinomycetales</taxon>
        <taxon>Actinomycetaceae</taxon>
        <taxon>Gleimia</taxon>
    </lineage>
</organism>
<evidence type="ECO:0000256" key="3">
    <source>
        <dbReference type="ARBA" id="ARBA00025589"/>
    </source>
</evidence>
<comment type="caution">
    <text evidence="5">The sequence shown here is derived from an EMBL/GenBank/DDBJ whole genome shotgun (WGS) entry which is preliminary data.</text>
</comment>
<keyword evidence="6" id="KW-1185">Reference proteome</keyword>
<dbReference type="OrthoDB" id="5244088at2"/>
<dbReference type="PANTHER" id="PTHR35369">
    <property type="entry name" value="BLR3025 PROTEIN-RELATED"/>
    <property type="match status" value="1"/>
</dbReference>
<dbReference type="RefSeq" id="WP_016443667.1">
    <property type="nucleotide sequence ID" value="NZ_KE150266.1"/>
</dbReference>
<dbReference type="AlphaFoldDB" id="A0A9W5RDY7"/>
<dbReference type="Gene3D" id="3.30.70.270">
    <property type="match status" value="1"/>
</dbReference>
<evidence type="ECO:0000313" key="5">
    <source>
        <dbReference type="EMBL" id="EPD30555.1"/>
    </source>
</evidence>
<evidence type="ECO:0000256" key="2">
    <source>
        <dbReference type="ARBA" id="ARBA00022763"/>
    </source>
</evidence>
<evidence type="ECO:0000313" key="6">
    <source>
        <dbReference type="Proteomes" id="UP000014387"/>
    </source>
</evidence>
<dbReference type="InterPro" id="IPR043502">
    <property type="entry name" value="DNA/RNA_pol_sf"/>
</dbReference>
<feature type="domain" description="UmuC" evidence="4">
    <location>
        <begin position="26"/>
        <end position="145"/>
    </location>
</feature>
<dbReference type="InterPro" id="IPR001126">
    <property type="entry name" value="UmuC"/>
</dbReference>
<comment type="similarity">
    <text evidence="1">Belongs to the DNA polymerase type-Y family.</text>
</comment>
<dbReference type="Proteomes" id="UP000014387">
    <property type="component" value="Unassembled WGS sequence"/>
</dbReference>
<keyword evidence="2" id="KW-0227">DNA damage</keyword>
<comment type="function">
    <text evidence="3">Poorly processive, error-prone DNA polymerase involved in untargeted mutagenesis. Copies undamaged DNA at stalled replication forks, which arise in vivo from mismatched or misaligned primer ends. These misaligned primers can be extended by PolIV. Exhibits no 3'-5' exonuclease (proofreading) activity. May be involved in translesional synthesis, in conjunction with the beta clamp from PolIII.</text>
</comment>
<evidence type="ECO:0000256" key="1">
    <source>
        <dbReference type="ARBA" id="ARBA00010945"/>
    </source>
</evidence>
<dbReference type="GO" id="GO:0006281">
    <property type="term" value="P:DNA repair"/>
    <property type="evidence" value="ECO:0007669"/>
    <property type="project" value="InterPro"/>
</dbReference>
<dbReference type="InterPro" id="IPR043128">
    <property type="entry name" value="Rev_trsase/Diguanyl_cyclase"/>
</dbReference>